<dbReference type="SUPFAM" id="SSF161098">
    <property type="entry name" value="MetI-like"/>
    <property type="match status" value="1"/>
</dbReference>
<name>A0A923LJL2_9FIRM</name>
<evidence type="ECO:0000256" key="1">
    <source>
        <dbReference type="ARBA" id="ARBA00004651"/>
    </source>
</evidence>
<feature type="transmembrane region" description="Helical" evidence="7">
    <location>
        <begin position="194"/>
        <end position="219"/>
    </location>
</feature>
<evidence type="ECO:0000313" key="9">
    <source>
        <dbReference type="EMBL" id="MBC5689980.1"/>
    </source>
</evidence>
<reference evidence="9" key="1">
    <citation type="submission" date="2020-08" db="EMBL/GenBank/DDBJ databases">
        <title>Genome public.</title>
        <authorList>
            <person name="Liu C."/>
            <person name="Sun Q."/>
        </authorList>
    </citation>
    <scope>NUCLEOTIDE SEQUENCE</scope>
    <source>
        <strain evidence="9">NSJ-55</strain>
    </source>
</reference>
<dbReference type="Proteomes" id="UP000652477">
    <property type="component" value="Unassembled WGS sequence"/>
</dbReference>
<feature type="transmembrane region" description="Helical" evidence="7">
    <location>
        <begin position="150"/>
        <end position="173"/>
    </location>
</feature>
<keyword evidence="6 7" id="KW-0472">Membrane</keyword>
<feature type="transmembrane region" description="Helical" evidence="7">
    <location>
        <begin position="80"/>
        <end position="104"/>
    </location>
</feature>
<dbReference type="InterPro" id="IPR000515">
    <property type="entry name" value="MetI-like"/>
</dbReference>
<dbReference type="PROSITE" id="PS50928">
    <property type="entry name" value="ABC_TM1"/>
    <property type="match status" value="1"/>
</dbReference>
<dbReference type="Pfam" id="PF00528">
    <property type="entry name" value="BPD_transp_1"/>
    <property type="match status" value="1"/>
</dbReference>
<keyword evidence="10" id="KW-1185">Reference proteome</keyword>
<evidence type="ECO:0000256" key="5">
    <source>
        <dbReference type="ARBA" id="ARBA00022989"/>
    </source>
</evidence>
<accession>A0A923LJL2</accession>
<dbReference type="PANTHER" id="PTHR43744">
    <property type="entry name" value="ABC TRANSPORTER PERMEASE PROTEIN MG189-RELATED-RELATED"/>
    <property type="match status" value="1"/>
</dbReference>
<dbReference type="PANTHER" id="PTHR43744:SF8">
    <property type="entry name" value="SN-GLYCEROL-3-PHOSPHATE TRANSPORT SYSTEM PERMEASE PROTEIN UGPE"/>
    <property type="match status" value="1"/>
</dbReference>
<keyword evidence="3" id="KW-1003">Cell membrane</keyword>
<evidence type="ECO:0000256" key="7">
    <source>
        <dbReference type="RuleBase" id="RU363032"/>
    </source>
</evidence>
<gene>
    <name evidence="9" type="ORF">H8S37_13770</name>
</gene>
<evidence type="ECO:0000256" key="2">
    <source>
        <dbReference type="ARBA" id="ARBA00022448"/>
    </source>
</evidence>
<comment type="similarity">
    <text evidence="7">Belongs to the binding-protein-dependent transport system permease family.</text>
</comment>
<organism evidence="9 10">
    <name type="scientific">Mediterraneibacter hominis</name>
    <dbReference type="NCBI Taxonomy" id="2763054"/>
    <lineage>
        <taxon>Bacteria</taxon>
        <taxon>Bacillati</taxon>
        <taxon>Bacillota</taxon>
        <taxon>Clostridia</taxon>
        <taxon>Lachnospirales</taxon>
        <taxon>Lachnospiraceae</taxon>
        <taxon>Mediterraneibacter</taxon>
    </lineage>
</organism>
<keyword evidence="2 7" id="KW-0813">Transport</keyword>
<dbReference type="InterPro" id="IPR035906">
    <property type="entry name" value="MetI-like_sf"/>
</dbReference>
<dbReference type="GO" id="GO:0055085">
    <property type="term" value="P:transmembrane transport"/>
    <property type="evidence" value="ECO:0007669"/>
    <property type="project" value="InterPro"/>
</dbReference>
<evidence type="ECO:0000259" key="8">
    <source>
        <dbReference type="PROSITE" id="PS50928"/>
    </source>
</evidence>
<keyword evidence="4 7" id="KW-0812">Transmembrane</keyword>
<keyword evidence="5 7" id="KW-1133">Transmembrane helix</keyword>
<dbReference type="Gene3D" id="1.10.3720.10">
    <property type="entry name" value="MetI-like"/>
    <property type="match status" value="1"/>
</dbReference>
<dbReference type="AlphaFoldDB" id="A0A923LJL2"/>
<feature type="transmembrane region" description="Helical" evidence="7">
    <location>
        <begin position="253"/>
        <end position="274"/>
    </location>
</feature>
<dbReference type="CDD" id="cd06261">
    <property type="entry name" value="TM_PBP2"/>
    <property type="match status" value="1"/>
</dbReference>
<feature type="domain" description="ABC transmembrane type-1" evidence="8">
    <location>
        <begin position="81"/>
        <end position="274"/>
    </location>
</feature>
<protein>
    <submittedName>
        <fullName evidence="9">Carbohydrate ABC transporter permease</fullName>
    </submittedName>
</protein>
<evidence type="ECO:0000256" key="6">
    <source>
        <dbReference type="ARBA" id="ARBA00023136"/>
    </source>
</evidence>
<evidence type="ECO:0000256" key="4">
    <source>
        <dbReference type="ARBA" id="ARBA00022692"/>
    </source>
</evidence>
<comment type="caution">
    <text evidence="9">The sequence shown here is derived from an EMBL/GenBank/DDBJ whole genome shotgun (WGS) entry which is preliminary data.</text>
</comment>
<proteinExistence type="inferred from homology"/>
<sequence>MNTKTAVMKQTHQKKISVFAIVCRVVLIAMVVVWIFPILFSLMTSFKTLDEFFANIWALPKQIGIDNFVKAFSQGHIGEYFMNSIIIAACSLISIEIISTMAAYSLARLRIPCSGAIIMACFAIQLLPTETIIIPLYKMMSSMGILGVKYLPIILAYVGWSIPGTTVILKNFFDTIPKELLEAARIDGSGEIRNLFKIVLPLMKGALATCIVMNFTFVWGELMWANTATLTTTEGLPLTVGLMNFKGEFGTDWPLLCAAICMIIIPLYVVFLFLQKYFVSSLTAGSVKG</sequence>
<dbReference type="EMBL" id="JACOPF010000003">
    <property type="protein sequence ID" value="MBC5689980.1"/>
    <property type="molecule type" value="Genomic_DNA"/>
</dbReference>
<feature type="transmembrane region" description="Helical" evidence="7">
    <location>
        <begin position="21"/>
        <end position="43"/>
    </location>
</feature>
<comment type="subcellular location">
    <subcellularLocation>
        <location evidence="1 7">Cell membrane</location>
        <topology evidence="1 7">Multi-pass membrane protein</topology>
    </subcellularLocation>
</comment>
<dbReference type="RefSeq" id="WP_186876641.1">
    <property type="nucleotide sequence ID" value="NZ_JACOPF010000003.1"/>
</dbReference>
<evidence type="ECO:0000256" key="3">
    <source>
        <dbReference type="ARBA" id="ARBA00022475"/>
    </source>
</evidence>
<evidence type="ECO:0000313" key="10">
    <source>
        <dbReference type="Proteomes" id="UP000652477"/>
    </source>
</evidence>
<feature type="transmembrane region" description="Helical" evidence="7">
    <location>
        <begin position="116"/>
        <end position="138"/>
    </location>
</feature>
<dbReference type="GO" id="GO:0005886">
    <property type="term" value="C:plasma membrane"/>
    <property type="evidence" value="ECO:0007669"/>
    <property type="project" value="UniProtKB-SubCell"/>
</dbReference>